<dbReference type="InterPro" id="IPR036890">
    <property type="entry name" value="HATPase_C_sf"/>
</dbReference>
<keyword evidence="9 17" id="KW-0418">Kinase</keyword>
<dbReference type="InterPro" id="IPR005467">
    <property type="entry name" value="His_kinase_dom"/>
</dbReference>
<evidence type="ECO:0000313" key="17">
    <source>
        <dbReference type="EMBL" id="MEI5908181.1"/>
    </source>
</evidence>
<dbReference type="Pfam" id="PF00512">
    <property type="entry name" value="HisKA"/>
    <property type="match status" value="1"/>
</dbReference>
<dbReference type="InterPro" id="IPR003661">
    <property type="entry name" value="HisK_dim/P_dom"/>
</dbReference>
<proteinExistence type="predicted"/>
<dbReference type="Gene3D" id="3.30.565.10">
    <property type="entry name" value="Histidine kinase-like ATPase, C-terminal domain"/>
    <property type="match status" value="1"/>
</dbReference>
<protein>
    <recommendedName>
        <fullName evidence="3">histidine kinase</fullName>
        <ecNumber evidence="3">2.7.13.3</ecNumber>
    </recommendedName>
</protein>
<keyword evidence="13 14" id="KW-0472">Membrane</keyword>
<dbReference type="PANTHER" id="PTHR45528:SF1">
    <property type="entry name" value="SENSOR HISTIDINE KINASE CPXA"/>
    <property type="match status" value="1"/>
</dbReference>
<evidence type="ECO:0000256" key="7">
    <source>
        <dbReference type="ARBA" id="ARBA00022692"/>
    </source>
</evidence>
<dbReference type="CDD" id="cd06225">
    <property type="entry name" value="HAMP"/>
    <property type="match status" value="1"/>
</dbReference>
<dbReference type="RefSeq" id="WP_336587706.1">
    <property type="nucleotide sequence ID" value="NZ_JBBAXC010000011.1"/>
</dbReference>
<gene>
    <name evidence="17" type="ORF">WAK64_14070</name>
</gene>
<evidence type="ECO:0000256" key="2">
    <source>
        <dbReference type="ARBA" id="ARBA00004651"/>
    </source>
</evidence>
<dbReference type="EMBL" id="JBBAXC010000011">
    <property type="protein sequence ID" value="MEI5908181.1"/>
    <property type="molecule type" value="Genomic_DNA"/>
</dbReference>
<keyword evidence="12" id="KW-0902">Two-component regulatory system</keyword>
<reference evidence="17 18" key="1">
    <citation type="journal article" date="2018" name="J. Microbiol.">
        <title>Bacillus spongiae sp. nov., isolated from sponge of Jeju Island.</title>
        <authorList>
            <person name="Lee G.E."/>
            <person name="Im W.T."/>
            <person name="Park J.S."/>
        </authorList>
    </citation>
    <scope>NUCLEOTIDE SEQUENCE [LARGE SCALE GENOMIC DNA]</scope>
    <source>
        <strain evidence="17 18">135PIL107-10</strain>
    </source>
</reference>
<dbReference type="InterPro" id="IPR003594">
    <property type="entry name" value="HATPase_dom"/>
</dbReference>
<evidence type="ECO:0000259" key="15">
    <source>
        <dbReference type="PROSITE" id="PS50109"/>
    </source>
</evidence>
<evidence type="ECO:0000256" key="10">
    <source>
        <dbReference type="ARBA" id="ARBA00022840"/>
    </source>
</evidence>
<comment type="subcellular location">
    <subcellularLocation>
        <location evidence="2">Cell membrane</location>
        <topology evidence="2">Multi-pass membrane protein</topology>
    </subcellularLocation>
</comment>
<dbReference type="Pfam" id="PF02518">
    <property type="entry name" value="HATPase_c"/>
    <property type="match status" value="1"/>
</dbReference>
<dbReference type="SUPFAM" id="SSF55874">
    <property type="entry name" value="ATPase domain of HSP90 chaperone/DNA topoisomerase II/histidine kinase"/>
    <property type="match status" value="1"/>
</dbReference>
<dbReference type="CDD" id="cd00082">
    <property type="entry name" value="HisKA"/>
    <property type="match status" value="1"/>
</dbReference>
<dbReference type="Pfam" id="PF00672">
    <property type="entry name" value="HAMP"/>
    <property type="match status" value="1"/>
</dbReference>
<evidence type="ECO:0000259" key="16">
    <source>
        <dbReference type="PROSITE" id="PS50885"/>
    </source>
</evidence>
<dbReference type="InterPro" id="IPR050398">
    <property type="entry name" value="HssS/ArlS-like"/>
</dbReference>
<dbReference type="EC" id="2.7.13.3" evidence="3"/>
<evidence type="ECO:0000256" key="5">
    <source>
        <dbReference type="ARBA" id="ARBA00022553"/>
    </source>
</evidence>
<evidence type="ECO:0000256" key="13">
    <source>
        <dbReference type="ARBA" id="ARBA00023136"/>
    </source>
</evidence>
<evidence type="ECO:0000256" key="11">
    <source>
        <dbReference type="ARBA" id="ARBA00022989"/>
    </source>
</evidence>
<keyword evidence="18" id="KW-1185">Reference proteome</keyword>
<dbReference type="Gene3D" id="1.10.287.130">
    <property type="match status" value="1"/>
</dbReference>
<keyword evidence="11 14" id="KW-1133">Transmembrane helix</keyword>
<dbReference type="SMART" id="SM00388">
    <property type="entry name" value="HisKA"/>
    <property type="match status" value="1"/>
</dbReference>
<evidence type="ECO:0000256" key="6">
    <source>
        <dbReference type="ARBA" id="ARBA00022679"/>
    </source>
</evidence>
<dbReference type="InterPro" id="IPR003660">
    <property type="entry name" value="HAMP_dom"/>
</dbReference>
<accession>A0ABU8HFN9</accession>
<dbReference type="InterPro" id="IPR036097">
    <property type="entry name" value="HisK_dim/P_sf"/>
</dbReference>
<feature type="transmembrane region" description="Helical" evidence="14">
    <location>
        <begin position="63"/>
        <end position="81"/>
    </location>
</feature>
<keyword evidence="6" id="KW-0808">Transferase</keyword>
<dbReference type="PRINTS" id="PR00344">
    <property type="entry name" value="BCTRLSENSOR"/>
</dbReference>
<evidence type="ECO:0000256" key="14">
    <source>
        <dbReference type="SAM" id="Phobius"/>
    </source>
</evidence>
<keyword evidence="7 14" id="KW-0812">Transmembrane</keyword>
<evidence type="ECO:0000256" key="4">
    <source>
        <dbReference type="ARBA" id="ARBA00022475"/>
    </source>
</evidence>
<organism evidence="17 18">
    <name type="scientific">Bacillus spongiae</name>
    <dbReference type="NCBI Taxonomy" id="2683610"/>
    <lineage>
        <taxon>Bacteria</taxon>
        <taxon>Bacillati</taxon>
        <taxon>Bacillota</taxon>
        <taxon>Bacilli</taxon>
        <taxon>Bacillales</taxon>
        <taxon>Bacillaceae</taxon>
        <taxon>Bacillus</taxon>
    </lineage>
</organism>
<evidence type="ECO:0000256" key="12">
    <source>
        <dbReference type="ARBA" id="ARBA00023012"/>
    </source>
</evidence>
<dbReference type="Gene3D" id="6.10.340.10">
    <property type="match status" value="1"/>
</dbReference>
<name>A0ABU8HFN9_9BACI</name>
<comment type="caution">
    <text evidence="17">The sequence shown here is derived from an EMBL/GenBank/DDBJ whole genome shotgun (WGS) entry which is preliminary data.</text>
</comment>
<dbReference type="SUPFAM" id="SSF47384">
    <property type="entry name" value="Homodimeric domain of signal transducing histidine kinase"/>
    <property type="match status" value="1"/>
</dbReference>
<feature type="domain" description="Histidine kinase" evidence="15">
    <location>
        <begin position="150"/>
        <end position="366"/>
    </location>
</feature>
<feature type="domain" description="HAMP" evidence="16">
    <location>
        <begin position="90"/>
        <end position="135"/>
    </location>
</feature>
<dbReference type="InterPro" id="IPR004358">
    <property type="entry name" value="Sig_transdc_His_kin-like_C"/>
</dbReference>
<feature type="transmembrane region" description="Helical" evidence="14">
    <location>
        <begin position="12"/>
        <end position="31"/>
    </location>
</feature>
<sequence>MAKIRRSFRAKIAVLVSLSMISSGIVTYTMYKVLQILYRMMAWAQFENFSLVPLRIFFEEIEYFFVLFIFFSFSILFFFLFSKPYANYFNEISMGITHLAEGNFNHRVQIVSNDEFGELAKEINLASQKFEEATERGEFSESSKNQLVVNLAHDLRTPLTSVLGYLDLILKNNDLTAEQVHHYLTIAFTKSQRLERLIDELFEITRMNYGMLPIKKMDINISDLLIQLSEEMYPVLEKKHLQVRMNVVPHLPTYSDGDLLARVFENLLTNASRYGYEGEYVDINGFIESDDVVVQVVNYGDRIPPDELPHLFDMFYTGDKARTQQKKSTGLGLFIAKNIVEQHNGTIKAESSIIRTMFEVRLPLENKPDDEIIPAENDLRKI</sequence>
<keyword evidence="4" id="KW-1003">Cell membrane</keyword>
<dbReference type="PROSITE" id="PS50109">
    <property type="entry name" value="HIS_KIN"/>
    <property type="match status" value="1"/>
</dbReference>
<dbReference type="GO" id="GO:0016301">
    <property type="term" value="F:kinase activity"/>
    <property type="evidence" value="ECO:0007669"/>
    <property type="project" value="UniProtKB-KW"/>
</dbReference>
<dbReference type="PANTHER" id="PTHR45528">
    <property type="entry name" value="SENSOR HISTIDINE KINASE CPXA"/>
    <property type="match status" value="1"/>
</dbReference>
<keyword evidence="5" id="KW-0597">Phosphoprotein</keyword>
<keyword evidence="10" id="KW-0067">ATP-binding</keyword>
<evidence type="ECO:0000256" key="1">
    <source>
        <dbReference type="ARBA" id="ARBA00000085"/>
    </source>
</evidence>
<dbReference type="PROSITE" id="PS50885">
    <property type="entry name" value="HAMP"/>
    <property type="match status" value="1"/>
</dbReference>
<dbReference type="SMART" id="SM00387">
    <property type="entry name" value="HATPase_c"/>
    <property type="match status" value="1"/>
</dbReference>
<dbReference type="Proteomes" id="UP001312865">
    <property type="component" value="Unassembled WGS sequence"/>
</dbReference>
<comment type="catalytic activity">
    <reaction evidence="1">
        <text>ATP + protein L-histidine = ADP + protein N-phospho-L-histidine.</text>
        <dbReference type="EC" id="2.7.13.3"/>
    </reaction>
</comment>
<evidence type="ECO:0000313" key="18">
    <source>
        <dbReference type="Proteomes" id="UP001312865"/>
    </source>
</evidence>
<evidence type="ECO:0000256" key="3">
    <source>
        <dbReference type="ARBA" id="ARBA00012438"/>
    </source>
</evidence>
<evidence type="ECO:0000256" key="8">
    <source>
        <dbReference type="ARBA" id="ARBA00022741"/>
    </source>
</evidence>
<keyword evidence="8" id="KW-0547">Nucleotide-binding</keyword>
<evidence type="ECO:0000256" key="9">
    <source>
        <dbReference type="ARBA" id="ARBA00022777"/>
    </source>
</evidence>